<dbReference type="EMBL" id="JAFELM010000044">
    <property type="protein sequence ID" value="MBM6619760.1"/>
    <property type="molecule type" value="Genomic_DNA"/>
</dbReference>
<evidence type="ECO:0000256" key="1">
    <source>
        <dbReference type="ARBA" id="ARBA00004241"/>
    </source>
</evidence>
<keyword evidence="3" id="KW-0472">Membrane</keyword>
<proteinExistence type="predicted"/>
<name>A0ABS2DMM1_9BACI</name>
<keyword evidence="3" id="KW-0812">Transmembrane</keyword>
<sequence>MNNQKGITLIEVLVTLSILVIVSGLVYGVFFQSLTSYEKTQSHALLRQEANVILAELTAAHRKLDTYTLSTDENKAIFLNDENISNNAFSYELNINGQGISNSVRRMKTDQFIDVELTVSVSNDEEQTFTISTIINKVSGGDDVEN</sequence>
<gene>
    <name evidence="4" type="ORF">JR050_19030</name>
</gene>
<dbReference type="NCBIfam" id="TIGR02532">
    <property type="entry name" value="IV_pilin_GFxxxE"/>
    <property type="match status" value="1"/>
</dbReference>
<dbReference type="Proteomes" id="UP001518925">
    <property type="component" value="Unassembled WGS sequence"/>
</dbReference>
<accession>A0ABS2DMM1</accession>
<dbReference type="PROSITE" id="PS00409">
    <property type="entry name" value="PROKAR_NTER_METHYL"/>
    <property type="match status" value="1"/>
</dbReference>
<evidence type="ECO:0000256" key="2">
    <source>
        <dbReference type="ARBA" id="ARBA00023287"/>
    </source>
</evidence>
<reference evidence="4 5" key="1">
    <citation type="submission" date="2021-02" db="EMBL/GenBank/DDBJ databases">
        <title>Bacillus sp. RD4P76, an endophyte from a halophyte.</title>
        <authorList>
            <person name="Sun J.-Q."/>
        </authorList>
    </citation>
    <scope>NUCLEOTIDE SEQUENCE [LARGE SCALE GENOMIC DNA]</scope>
    <source>
        <strain evidence="4 5">RD4P76</strain>
    </source>
</reference>
<dbReference type="InterPro" id="IPR012902">
    <property type="entry name" value="N_methyl_site"/>
</dbReference>
<dbReference type="Pfam" id="PF07963">
    <property type="entry name" value="N_methyl"/>
    <property type="match status" value="1"/>
</dbReference>
<keyword evidence="3" id="KW-1133">Transmembrane helix</keyword>
<dbReference type="InterPro" id="IPR045584">
    <property type="entry name" value="Pilin-like"/>
</dbReference>
<comment type="subcellular location">
    <subcellularLocation>
        <location evidence="1">Cell surface</location>
    </subcellularLocation>
</comment>
<feature type="transmembrane region" description="Helical" evidence="3">
    <location>
        <begin position="12"/>
        <end position="31"/>
    </location>
</feature>
<organism evidence="4 5">
    <name type="scientific">Bacillus suaedaesalsae</name>
    <dbReference type="NCBI Taxonomy" id="2810349"/>
    <lineage>
        <taxon>Bacteria</taxon>
        <taxon>Bacillati</taxon>
        <taxon>Bacillota</taxon>
        <taxon>Bacilli</taxon>
        <taxon>Bacillales</taxon>
        <taxon>Bacillaceae</taxon>
        <taxon>Bacillus</taxon>
    </lineage>
</organism>
<keyword evidence="5" id="KW-1185">Reference proteome</keyword>
<evidence type="ECO:0000313" key="4">
    <source>
        <dbReference type="EMBL" id="MBM6619760.1"/>
    </source>
</evidence>
<dbReference type="SUPFAM" id="SSF54523">
    <property type="entry name" value="Pili subunits"/>
    <property type="match status" value="1"/>
</dbReference>
<dbReference type="RefSeq" id="WP_204205240.1">
    <property type="nucleotide sequence ID" value="NZ_JAFELM010000044.1"/>
</dbReference>
<evidence type="ECO:0000256" key="3">
    <source>
        <dbReference type="SAM" id="Phobius"/>
    </source>
</evidence>
<evidence type="ECO:0000313" key="5">
    <source>
        <dbReference type="Proteomes" id="UP001518925"/>
    </source>
</evidence>
<protein>
    <submittedName>
        <fullName evidence="4">Prepilin-type N-terminal cleavage/methylation domain-containing protein</fullName>
    </submittedName>
</protein>
<comment type="caution">
    <text evidence="4">The sequence shown here is derived from an EMBL/GenBank/DDBJ whole genome shotgun (WGS) entry which is preliminary data.</text>
</comment>
<keyword evidence="2" id="KW-0178">Competence</keyword>